<protein>
    <submittedName>
        <fullName evidence="1">Uncharacterized protein</fullName>
    </submittedName>
</protein>
<dbReference type="Proteomes" id="UP000325440">
    <property type="component" value="Unassembled WGS sequence"/>
</dbReference>
<dbReference type="EMBL" id="CABPRJ010000529">
    <property type="protein sequence ID" value="VVC30645.1"/>
    <property type="molecule type" value="Genomic_DNA"/>
</dbReference>
<evidence type="ECO:0000313" key="1">
    <source>
        <dbReference type="EMBL" id="VVC30645.1"/>
    </source>
</evidence>
<accession>A0A5E4MGJ7</accession>
<dbReference type="AlphaFoldDB" id="A0A5E4MGJ7"/>
<proteinExistence type="predicted"/>
<reference evidence="1 2" key="1">
    <citation type="submission" date="2019-08" db="EMBL/GenBank/DDBJ databases">
        <authorList>
            <person name="Alioto T."/>
            <person name="Alioto T."/>
            <person name="Gomez Garrido J."/>
        </authorList>
    </citation>
    <scope>NUCLEOTIDE SEQUENCE [LARGE SCALE GENOMIC DNA]</scope>
</reference>
<keyword evidence="2" id="KW-1185">Reference proteome</keyword>
<name>A0A5E4MGJ7_9HEMI</name>
<organism evidence="1 2">
    <name type="scientific">Cinara cedri</name>
    <dbReference type="NCBI Taxonomy" id="506608"/>
    <lineage>
        <taxon>Eukaryota</taxon>
        <taxon>Metazoa</taxon>
        <taxon>Ecdysozoa</taxon>
        <taxon>Arthropoda</taxon>
        <taxon>Hexapoda</taxon>
        <taxon>Insecta</taxon>
        <taxon>Pterygota</taxon>
        <taxon>Neoptera</taxon>
        <taxon>Paraneoptera</taxon>
        <taxon>Hemiptera</taxon>
        <taxon>Sternorrhyncha</taxon>
        <taxon>Aphidomorpha</taxon>
        <taxon>Aphidoidea</taxon>
        <taxon>Aphididae</taxon>
        <taxon>Lachninae</taxon>
        <taxon>Cinara</taxon>
    </lineage>
</organism>
<gene>
    <name evidence="1" type="ORF">CINCED_3A022793</name>
</gene>
<sequence>MSLKLEALTKPTNELIISTLSADPSVRNLLLPLAPQAAVTGPSVAQGARDGDETLRNALRGSVATRPAKLARKITTAVAVTGDLRIPFDIAVQYSTVSKIMVGSKNTWFCVLLYLIVLLRTLSYGASISANAIADLGTQDVNKLYHSDATDGVPRKMLDLVPNDNHETEYLFTSASI</sequence>
<evidence type="ECO:0000313" key="2">
    <source>
        <dbReference type="Proteomes" id="UP000325440"/>
    </source>
</evidence>